<accession>A0A4U3L1Q4</accession>
<dbReference type="RefSeq" id="WP_126268936.1">
    <property type="nucleotide sequence ID" value="NZ_CP086726.1"/>
</dbReference>
<dbReference type="PROSITE" id="PS51257">
    <property type="entry name" value="PROKAR_LIPOPROTEIN"/>
    <property type="match status" value="1"/>
</dbReference>
<evidence type="ECO:0000313" key="2">
    <source>
        <dbReference type="Proteomes" id="UP000305511"/>
    </source>
</evidence>
<gene>
    <name evidence="1" type="ORF">EY666_15585</name>
</gene>
<reference evidence="1 2" key="1">
    <citation type="submission" date="2019-02" db="EMBL/GenBank/DDBJ databases">
        <title>Bacteria dissemination in different level of health care in South Africa: the effectiveness of infections prevention and control.</title>
        <authorList>
            <person name="Shobo C."/>
            <person name="Amoako D.G."/>
            <person name="Allam M."/>
            <person name="Ismail A."/>
            <person name="Bester L.A."/>
            <person name="Essack S.Y."/>
        </authorList>
    </citation>
    <scope>NUCLEOTIDE SEQUENCE [LARGE SCALE GENOMIC DNA]</scope>
    <source>
        <strain evidence="1 2">2SIL2</strain>
    </source>
</reference>
<evidence type="ECO:0000313" key="1">
    <source>
        <dbReference type="EMBL" id="TKK69071.1"/>
    </source>
</evidence>
<dbReference type="Proteomes" id="UP000305511">
    <property type="component" value="Unassembled WGS sequence"/>
</dbReference>
<proteinExistence type="predicted"/>
<dbReference type="AlphaFoldDB" id="A0A4U3L1Q4"/>
<protein>
    <submittedName>
        <fullName evidence="1">Uncharacterized protein</fullName>
    </submittedName>
</protein>
<comment type="caution">
    <text evidence="1">The sequence shown here is derived from an EMBL/GenBank/DDBJ whole genome shotgun (WGS) entry which is preliminary data.</text>
</comment>
<sequence length="119" mass="13873">MKKVVSIVLMVVAVFTLTACNSSKLDKTGEDFKAEIIKEESYKDLNKEENFSFLIYKDNDTKRYLADVWVPADNKSSILERFYFYDEDKRLDSTESKVTFDDMKANGNYEVVYKSGKFK</sequence>
<organism evidence="1 2">
    <name type="scientific">Enterococcus faecalis</name>
    <name type="common">Streptococcus faecalis</name>
    <dbReference type="NCBI Taxonomy" id="1351"/>
    <lineage>
        <taxon>Bacteria</taxon>
        <taxon>Bacillati</taxon>
        <taxon>Bacillota</taxon>
        <taxon>Bacilli</taxon>
        <taxon>Lactobacillales</taxon>
        <taxon>Enterococcaceae</taxon>
        <taxon>Enterococcus</taxon>
    </lineage>
</organism>
<dbReference type="EMBL" id="SIYF01000453">
    <property type="protein sequence ID" value="TKK69071.1"/>
    <property type="molecule type" value="Genomic_DNA"/>
</dbReference>
<name>A0A4U3L1Q4_ENTFL</name>